<dbReference type="Gene3D" id="1.10.10.60">
    <property type="entry name" value="Homeodomain-like"/>
    <property type="match status" value="1"/>
</dbReference>
<dbReference type="InterPro" id="IPR036397">
    <property type="entry name" value="RNaseH_sf"/>
</dbReference>
<name>A0A3Q9FAN0_9BURK</name>
<dbReference type="Pfam" id="PF01527">
    <property type="entry name" value="HTH_Tnp_1"/>
    <property type="match status" value="1"/>
</dbReference>
<dbReference type="SUPFAM" id="SSF46689">
    <property type="entry name" value="Homeodomain-like"/>
    <property type="match status" value="1"/>
</dbReference>
<feature type="region of interest" description="Disordered" evidence="1">
    <location>
        <begin position="357"/>
        <end position="380"/>
    </location>
</feature>
<dbReference type="Pfam" id="PF13276">
    <property type="entry name" value="HTH_21"/>
    <property type="match status" value="1"/>
</dbReference>
<dbReference type="Proteomes" id="UP000277191">
    <property type="component" value="Chromosome 2"/>
</dbReference>
<dbReference type="GO" id="GO:0006313">
    <property type="term" value="P:DNA transposition"/>
    <property type="evidence" value="ECO:0007669"/>
    <property type="project" value="InterPro"/>
</dbReference>
<dbReference type="RefSeq" id="WP_126365725.1">
    <property type="nucleotide sequence ID" value="NZ_CP034546.1"/>
</dbReference>
<evidence type="ECO:0000259" key="2">
    <source>
        <dbReference type="PROSITE" id="PS50994"/>
    </source>
</evidence>
<dbReference type="PANTHER" id="PTHR47515">
    <property type="entry name" value="LOW CALCIUM RESPONSE LOCUS PROTEIN T"/>
    <property type="match status" value="1"/>
</dbReference>
<feature type="compositionally biased region" description="Polar residues" evidence="1">
    <location>
        <begin position="365"/>
        <end position="380"/>
    </location>
</feature>
<dbReference type="Gene3D" id="3.30.420.10">
    <property type="entry name" value="Ribonuclease H-like superfamily/Ribonuclease H"/>
    <property type="match status" value="1"/>
</dbReference>
<reference evidence="4 5" key="1">
    <citation type="submission" date="2018-12" db="EMBL/GenBank/DDBJ databases">
        <title>Cadmium resistance mechanism in endophytic bacteria Burkholderia cenocepacia YG-3.</title>
        <authorList>
            <person name="Zhang X."/>
            <person name="Wang X."/>
            <person name="Zhu Y."/>
        </authorList>
    </citation>
    <scope>NUCLEOTIDE SEQUENCE [LARGE SCALE GENOMIC DNA]</scope>
    <source>
        <strain evidence="4 5">YG-3</strain>
    </source>
</reference>
<dbReference type="NCBIfam" id="NF033516">
    <property type="entry name" value="transpos_IS3"/>
    <property type="match status" value="1"/>
</dbReference>
<dbReference type="PROSITE" id="PS50994">
    <property type="entry name" value="INTEGRASE"/>
    <property type="match status" value="1"/>
</dbReference>
<dbReference type="InterPro" id="IPR002514">
    <property type="entry name" value="Transposase_8"/>
</dbReference>
<protein>
    <submittedName>
        <fullName evidence="4">IS3 family transposase</fullName>
    </submittedName>
</protein>
<dbReference type="SUPFAM" id="SSF53098">
    <property type="entry name" value="Ribonuclease H-like"/>
    <property type="match status" value="1"/>
</dbReference>
<dbReference type="GO" id="GO:0004803">
    <property type="term" value="F:transposase activity"/>
    <property type="evidence" value="ECO:0007669"/>
    <property type="project" value="InterPro"/>
</dbReference>
<evidence type="ECO:0000256" key="1">
    <source>
        <dbReference type="SAM" id="MobiDB-lite"/>
    </source>
</evidence>
<accession>A0A3Q9FAN0</accession>
<dbReference type="InterPro" id="IPR001584">
    <property type="entry name" value="Integrase_cat-core"/>
</dbReference>
<dbReference type="EMBL" id="CP034546">
    <property type="protein sequence ID" value="AZQ53614.1"/>
    <property type="molecule type" value="Genomic_DNA"/>
</dbReference>
<dbReference type="EMBL" id="CP034547">
    <property type="protein sequence ID" value="AZQ56328.1"/>
    <property type="molecule type" value="Genomic_DNA"/>
</dbReference>
<proteinExistence type="predicted"/>
<dbReference type="Pfam" id="PF13683">
    <property type="entry name" value="rve_3"/>
    <property type="match status" value="1"/>
</dbReference>
<dbReference type="PANTHER" id="PTHR47515:SF1">
    <property type="entry name" value="BLR2054 PROTEIN"/>
    <property type="match status" value="1"/>
</dbReference>
<dbReference type="InterPro" id="IPR048020">
    <property type="entry name" value="Transpos_IS3"/>
</dbReference>
<dbReference type="AlphaFoldDB" id="A0A3Q9FAN0"/>
<dbReference type="InterPro" id="IPR012337">
    <property type="entry name" value="RNaseH-like_sf"/>
</dbReference>
<dbReference type="InterPro" id="IPR009057">
    <property type="entry name" value="Homeodomain-like_sf"/>
</dbReference>
<sequence>MKTSKFTEEQIAFALKQAELGTKVEEICRKLGISEATFYNWKKKFGGLGPSELRRLRQLEEENAKLKRLVADLSLDKAMLQDVLGKKALKPARRRMLIDELRDRYRTSLTKTCALFGMSRSLYRYQSVARDSSALLMRIKEITATRVHYGYRRVHVVLRREGWRDNCKRVYRLYRAEGLSLRHKRPRRNKSARLRQPKHIVTAINEIWSMDFVADALFDGRRLRTLTIVDNYTRECLAIEVGQSLKGEHVVEALTRITAMRGHPATIKVDNGSEFISKAMDRWAYEHGVELDFSRPGTPTDNAKVESFNGRFRQECLNAHWFLSLADAQSKIDDWRTYYNEVRPHSALQWMTPAEFARQARESASPDNSTKPEISTSDRD</sequence>
<evidence type="ECO:0000313" key="5">
    <source>
        <dbReference type="Proteomes" id="UP000277191"/>
    </source>
</evidence>
<dbReference type="InterPro" id="IPR025948">
    <property type="entry name" value="HTH-like_dom"/>
</dbReference>
<dbReference type="GO" id="GO:0015074">
    <property type="term" value="P:DNA integration"/>
    <property type="evidence" value="ECO:0007669"/>
    <property type="project" value="InterPro"/>
</dbReference>
<gene>
    <name evidence="3" type="ORF">D5R55_22090</name>
    <name evidence="4" type="ORF">D5R55_36805</name>
</gene>
<feature type="domain" description="Integrase catalytic" evidence="2">
    <location>
        <begin position="193"/>
        <end position="361"/>
    </location>
</feature>
<evidence type="ECO:0000313" key="3">
    <source>
        <dbReference type="EMBL" id="AZQ53614.1"/>
    </source>
</evidence>
<organism evidence="4 5">
    <name type="scientific">Burkholderia cenocepacia</name>
    <dbReference type="NCBI Taxonomy" id="95486"/>
    <lineage>
        <taxon>Bacteria</taxon>
        <taxon>Pseudomonadati</taxon>
        <taxon>Pseudomonadota</taxon>
        <taxon>Betaproteobacteria</taxon>
        <taxon>Burkholderiales</taxon>
        <taxon>Burkholderiaceae</taxon>
        <taxon>Burkholderia</taxon>
        <taxon>Burkholderia cepacia complex</taxon>
    </lineage>
</organism>
<evidence type="ECO:0000313" key="4">
    <source>
        <dbReference type="EMBL" id="AZQ56328.1"/>
    </source>
</evidence>
<dbReference type="Proteomes" id="UP000277191">
    <property type="component" value="Chromosome 3"/>
</dbReference>
<dbReference type="GO" id="GO:0003677">
    <property type="term" value="F:DNA binding"/>
    <property type="evidence" value="ECO:0007669"/>
    <property type="project" value="InterPro"/>
</dbReference>